<gene>
    <name evidence="14" type="ORF">LF65_00751</name>
</gene>
<name>A0A0B5QKX0_CLOBE</name>
<evidence type="ECO:0000256" key="11">
    <source>
        <dbReference type="SAM" id="Phobius"/>
    </source>
</evidence>
<evidence type="ECO:0000256" key="6">
    <source>
        <dbReference type="ARBA" id="ARBA00022692"/>
    </source>
</evidence>
<dbReference type="SUPFAM" id="SSF55874">
    <property type="entry name" value="ATPase domain of HSP90 chaperone/DNA topoisomerase II/histidine kinase"/>
    <property type="match status" value="1"/>
</dbReference>
<evidence type="ECO:0000256" key="4">
    <source>
        <dbReference type="ARBA" id="ARBA00022553"/>
    </source>
</evidence>
<keyword evidence="10 11" id="KW-0472">Membrane</keyword>
<dbReference type="EC" id="2.7.13.3" evidence="3"/>
<dbReference type="GO" id="GO:0005886">
    <property type="term" value="C:plasma membrane"/>
    <property type="evidence" value="ECO:0007669"/>
    <property type="project" value="TreeGrafter"/>
</dbReference>
<dbReference type="Gene3D" id="3.30.565.10">
    <property type="entry name" value="Histidine kinase-like ATPase, C-terminal domain"/>
    <property type="match status" value="1"/>
</dbReference>
<protein>
    <recommendedName>
        <fullName evidence="3">histidine kinase</fullName>
        <ecNumber evidence="3">2.7.13.3</ecNumber>
    </recommendedName>
</protein>
<dbReference type="InterPro" id="IPR003594">
    <property type="entry name" value="HATPase_dom"/>
</dbReference>
<feature type="transmembrane region" description="Helical" evidence="11">
    <location>
        <begin position="167"/>
        <end position="188"/>
    </location>
</feature>
<dbReference type="FunFam" id="3.30.565.10:FF:000006">
    <property type="entry name" value="Sensor histidine kinase WalK"/>
    <property type="match status" value="1"/>
</dbReference>
<sequence>MRKLRRLEIYNKIKKSINAKLSLWIVGSLIISVVFGMTLVQIFRTTHFLEVKHVDYDKDRNDTLVDVLNFINGLYKEENDKDEYIRKNIASFKERCHIYIVNKDGDVEYHSENDDAVHINIDGYMKDMKKAGDKIINIIYPLSIDNNIHYVVLMKTVEGVPIYTHEISYAAAATLALILFIFLIYFGVRKKVKYIEYISSSIEEISKGNLDYKLEIKGEDELSFVANQINSMEKSILNMIEKERQSERTQRELITNISHDLKTPLTIILGYLDIIRTKACKGKAEEERYIETAYEKALLLQKMVLKLFEFVNLNHKEIILNKIDVNINKLLGQVITDHLAVADGKNISIEYKNPQNTITLSVDLDKICRVFNNLIGNAIKYSEENEKITVTLGEDAAGAVISFRNKCRNINEEDLDKLFIRFYRGDKARNSSVEGSGIGLSIVKKIIELHNSHIWVEQHDDEIWFIIRLRG</sequence>
<proteinExistence type="predicted"/>
<keyword evidence="7" id="KW-0418">Kinase</keyword>
<evidence type="ECO:0000259" key="13">
    <source>
        <dbReference type="PROSITE" id="PS50885"/>
    </source>
</evidence>
<dbReference type="InterPro" id="IPR003661">
    <property type="entry name" value="HisK_dim/P_dom"/>
</dbReference>
<comment type="catalytic activity">
    <reaction evidence="1">
        <text>ATP + protein L-histidine = ADP + protein N-phospho-L-histidine.</text>
        <dbReference type="EC" id="2.7.13.3"/>
    </reaction>
</comment>
<dbReference type="Pfam" id="PF00512">
    <property type="entry name" value="HisKA"/>
    <property type="match status" value="1"/>
</dbReference>
<feature type="transmembrane region" description="Helical" evidence="11">
    <location>
        <begin position="21"/>
        <end position="43"/>
    </location>
</feature>
<evidence type="ECO:0000256" key="3">
    <source>
        <dbReference type="ARBA" id="ARBA00012438"/>
    </source>
</evidence>
<keyword evidence="9" id="KW-0902">Two-component regulatory system</keyword>
<dbReference type="Gene3D" id="6.10.340.10">
    <property type="match status" value="1"/>
</dbReference>
<dbReference type="PANTHER" id="PTHR45528">
    <property type="entry name" value="SENSOR HISTIDINE KINASE CPXA"/>
    <property type="match status" value="1"/>
</dbReference>
<dbReference type="InterPro" id="IPR005467">
    <property type="entry name" value="His_kinase_dom"/>
</dbReference>
<dbReference type="SMART" id="SM00387">
    <property type="entry name" value="HATPase_c"/>
    <property type="match status" value="1"/>
</dbReference>
<keyword evidence="6 11" id="KW-0812">Transmembrane</keyword>
<dbReference type="CDD" id="cd00082">
    <property type="entry name" value="HisKA"/>
    <property type="match status" value="1"/>
</dbReference>
<evidence type="ECO:0000256" key="1">
    <source>
        <dbReference type="ARBA" id="ARBA00000085"/>
    </source>
</evidence>
<dbReference type="Gene3D" id="1.10.287.130">
    <property type="match status" value="1"/>
</dbReference>
<keyword evidence="4" id="KW-0597">Phosphoprotein</keyword>
<evidence type="ECO:0000313" key="14">
    <source>
        <dbReference type="EMBL" id="AJG97378.1"/>
    </source>
</evidence>
<dbReference type="GO" id="GO:0000155">
    <property type="term" value="F:phosphorelay sensor kinase activity"/>
    <property type="evidence" value="ECO:0007669"/>
    <property type="project" value="InterPro"/>
</dbReference>
<organism evidence="14 15">
    <name type="scientific">Clostridium beijerinckii</name>
    <name type="common">Clostridium MP</name>
    <dbReference type="NCBI Taxonomy" id="1520"/>
    <lineage>
        <taxon>Bacteria</taxon>
        <taxon>Bacillati</taxon>
        <taxon>Bacillota</taxon>
        <taxon>Clostridia</taxon>
        <taxon>Eubacteriales</taxon>
        <taxon>Clostridiaceae</taxon>
        <taxon>Clostridium</taxon>
    </lineage>
</organism>
<dbReference type="Pfam" id="PF00672">
    <property type="entry name" value="HAMP"/>
    <property type="match status" value="1"/>
</dbReference>
<accession>A0A0B5QKX0</accession>
<dbReference type="CDD" id="cd06225">
    <property type="entry name" value="HAMP"/>
    <property type="match status" value="1"/>
</dbReference>
<dbReference type="InterPro" id="IPR036097">
    <property type="entry name" value="HisK_dim/P_sf"/>
</dbReference>
<dbReference type="InterPro" id="IPR003660">
    <property type="entry name" value="HAMP_dom"/>
</dbReference>
<evidence type="ECO:0000256" key="5">
    <source>
        <dbReference type="ARBA" id="ARBA00022679"/>
    </source>
</evidence>
<dbReference type="PROSITE" id="PS50885">
    <property type="entry name" value="HAMP"/>
    <property type="match status" value="1"/>
</dbReference>
<evidence type="ECO:0000256" key="9">
    <source>
        <dbReference type="ARBA" id="ARBA00023012"/>
    </source>
</evidence>
<reference evidence="15" key="1">
    <citation type="submission" date="2014-12" db="EMBL/GenBank/DDBJ databases">
        <title>Genome sequence of Clostridium beijerinckii strain 59B.</title>
        <authorList>
            <person name="Little G.T."/>
            <person name="Minton N.P."/>
        </authorList>
    </citation>
    <scope>NUCLEOTIDE SEQUENCE [LARGE SCALE GENOMIC DNA]</scope>
    <source>
        <strain evidence="15">59B</strain>
    </source>
</reference>
<keyword evidence="8 11" id="KW-1133">Transmembrane helix</keyword>
<feature type="domain" description="Histidine kinase" evidence="12">
    <location>
        <begin position="256"/>
        <end position="471"/>
    </location>
</feature>
<dbReference type="SUPFAM" id="SSF47384">
    <property type="entry name" value="Homodimeric domain of signal transducing histidine kinase"/>
    <property type="match status" value="1"/>
</dbReference>
<dbReference type="Pfam" id="PF02518">
    <property type="entry name" value="HATPase_c"/>
    <property type="match status" value="1"/>
</dbReference>
<dbReference type="STRING" id="1520.LF65_00751"/>
<dbReference type="EMBL" id="CP010086">
    <property type="protein sequence ID" value="AJG97378.1"/>
    <property type="molecule type" value="Genomic_DNA"/>
</dbReference>
<dbReference type="InterPro" id="IPR050398">
    <property type="entry name" value="HssS/ArlS-like"/>
</dbReference>
<dbReference type="SUPFAM" id="SSF158472">
    <property type="entry name" value="HAMP domain-like"/>
    <property type="match status" value="1"/>
</dbReference>
<dbReference type="InterPro" id="IPR036890">
    <property type="entry name" value="HATPase_C_sf"/>
</dbReference>
<feature type="domain" description="HAMP" evidence="13">
    <location>
        <begin position="189"/>
        <end position="241"/>
    </location>
</feature>
<dbReference type="PANTHER" id="PTHR45528:SF8">
    <property type="entry name" value="HISTIDINE KINASE"/>
    <property type="match status" value="1"/>
</dbReference>
<dbReference type="SMART" id="SM00388">
    <property type="entry name" value="HisKA"/>
    <property type="match status" value="1"/>
</dbReference>
<dbReference type="Proteomes" id="UP000031866">
    <property type="component" value="Chromosome"/>
</dbReference>
<dbReference type="KEGG" id="cbei:LF65_00751"/>
<keyword evidence="5" id="KW-0808">Transferase</keyword>
<evidence type="ECO:0000259" key="12">
    <source>
        <dbReference type="PROSITE" id="PS50109"/>
    </source>
</evidence>
<evidence type="ECO:0000256" key="2">
    <source>
        <dbReference type="ARBA" id="ARBA00004141"/>
    </source>
</evidence>
<dbReference type="AlphaFoldDB" id="A0A0B5QKX0"/>
<evidence type="ECO:0000256" key="10">
    <source>
        <dbReference type="ARBA" id="ARBA00023136"/>
    </source>
</evidence>
<dbReference type="PROSITE" id="PS50109">
    <property type="entry name" value="HIS_KIN"/>
    <property type="match status" value="1"/>
</dbReference>
<evidence type="ECO:0000313" key="15">
    <source>
        <dbReference type="Proteomes" id="UP000031866"/>
    </source>
</evidence>
<evidence type="ECO:0000256" key="7">
    <source>
        <dbReference type="ARBA" id="ARBA00022777"/>
    </source>
</evidence>
<comment type="subcellular location">
    <subcellularLocation>
        <location evidence="2">Membrane</location>
        <topology evidence="2">Multi-pass membrane protein</topology>
    </subcellularLocation>
</comment>
<evidence type="ECO:0000256" key="8">
    <source>
        <dbReference type="ARBA" id="ARBA00022989"/>
    </source>
</evidence>
<dbReference type="RefSeq" id="WP_052482715.1">
    <property type="nucleotide sequence ID" value="NZ_CP010086.2"/>
</dbReference>